<evidence type="ECO:0000256" key="8">
    <source>
        <dbReference type="ARBA" id="ARBA00023012"/>
    </source>
</evidence>
<dbReference type="InterPro" id="IPR036890">
    <property type="entry name" value="HATPase_C_sf"/>
</dbReference>
<keyword evidence="12" id="KW-1185">Reference proteome</keyword>
<dbReference type="GO" id="GO:0005524">
    <property type="term" value="F:ATP binding"/>
    <property type="evidence" value="ECO:0007669"/>
    <property type="project" value="UniProtKB-KW"/>
</dbReference>
<keyword evidence="5" id="KW-0547">Nucleotide-binding</keyword>
<organism evidence="11 12">
    <name type="scientific">Desulfamplus magnetovallimortis</name>
    <dbReference type="NCBI Taxonomy" id="1246637"/>
    <lineage>
        <taxon>Bacteria</taxon>
        <taxon>Pseudomonadati</taxon>
        <taxon>Thermodesulfobacteriota</taxon>
        <taxon>Desulfobacteria</taxon>
        <taxon>Desulfobacterales</taxon>
        <taxon>Desulfobacteraceae</taxon>
        <taxon>Desulfamplus</taxon>
    </lineage>
</organism>
<name>A0A1W1H6G3_9BACT</name>
<dbReference type="CDD" id="cd00082">
    <property type="entry name" value="HisKA"/>
    <property type="match status" value="1"/>
</dbReference>
<keyword evidence="8" id="KW-0902">Two-component regulatory system</keyword>
<evidence type="ECO:0000256" key="2">
    <source>
        <dbReference type="ARBA" id="ARBA00012438"/>
    </source>
</evidence>
<dbReference type="Gene3D" id="3.30.565.10">
    <property type="entry name" value="Histidine kinase-like ATPase, C-terminal domain"/>
    <property type="match status" value="1"/>
</dbReference>
<dbReference type="PANTHER" id="PTHR43065:SF10">
    <property type="entry name" value="PEROXIDE STRESS-ACTIVATED HISTIDINE KINASE MAK3"/>
    <property type="match status" value="1"/>
</dbReference>
<gene>
    <name evidence="11" type="ORF">MTBBW1_1220024</name>
</gene>
<feature type="transmembrane region" description="Helical" evidence="9">
    <location>
        <begin position="294"/>
        <end position="320"/>
    </location>
</feature>
<keyword evidence="9" id="KW-1133">Transmembrane helix</keyword>
<keyword evidence="6 11" id="KW-0418">Kinase</keyword>
<accession>A0A1W1H6G3</accession>
<keyword evidence="9" id="KW-0472">Membrane</keyword>
<evidence type="ECO:0000256" key="3">
    <source>
        <dbReference type="ARBA" id="ARBA00022553"/>
    </source>
</evidence>
<dbReference type="AlphaFoldDB" id="A0A1W1H6G3"/>
<dbReference type="Pfam" id="PF02518">
    <property type="entry name" value="HATPase_c"/>
    <property type="match status" value="1"/>
</dbReference>
<keyword evidence="9" id="KW-0812">Transmembrane</keyword>
<comment type="catalytic activity">
    <reaction evidence="1">
        <text>ATP + protein L-histidine = ADP + protein N-phospho-L-histidine.</text>
        <dbReference type="EC" id="2.7.13.3"/>
    </reaction>
</comment>
<dbReference type="PROSITE" id="PS50109">
    <property type="entry name" value="HIS_KIN"/>
    <property type="match status" value="1"/>
</dbReference>
<evidence type="ECO:0000256" key="5">
    <source>
        <dbReference type="ARBA" id="ARBA00022741"/>
    </source>
</evidence>
<evidence type="ECO:0000256" key="1">
    <source>
        <dbReference type="ARBA" id="ARBA00000085"/>
    </source>
</evidence>
<keyword evidence="7" id="KW-0067">ATP-binding</keyword>
<dbReference type="Gene3D" id="1.10.287.130">
    <property type="match status" value="1"/>
</dbReference>
<protein>
    <recommendedName>
        <fullName evidence="2">histidine kinase</fullName>
        <ecNumber evidence="2">2.7.13.3</ecNumber>
    </recommendedName>
</protein>
<keyword evidence="3" id="KW-0597">Phosphoprotein</keyword>
<dbReference type="InterPro" id="IPR003661">
    <property type="entry name" value="HisK_dim/P_dom"/>
</dbReference>
<evidence type="ECO:0000256" key="9">
    <source>
        <dbReference type="SAM" id="Phobius"/>
    </source>
</evidence>
<sequence length="633" mass="70920">MQNKKQIEKRRLEQVKRAILTNMIIVPFIPFVMAIGVSFYYFTTSLESKSISSLKRIVGDHGDMIDSFLMERKADLELISNIYTFEDINENGSIQTIFENLRERSGAFIDLGLFDSHGLHVRYAGNYELKGKKYQDELWFREVMQNGYYVSDIFLGYRNVPHFVIAVRKGEGADSWILRATIDTLFFDNLVFKAGIGRSGESFILNREGVAQTGRRSGEVEIMQKDEEFARFPPPLKGSLLTAEEKSLVKAGDTIQTFIQSGNSGNQYLYAITWINGRDWLLVVRQEKKDAYSAFYSALYISLFIMVAGGAVIIVMAFYITERTVKRIEKLGQEKESLGHQLIRATQLAEIGEMAAGFAHEINNPLQIIKSEHALIETLIDEIREQRLSKHSVVAREEKTPLVSDIEESASSLSVIEESASLQSDIEKRALLSADRDASDALMAEIEESLDQIKLQVNRCSEITHAILKFGRKNDTKKQSLFPSLIIPEIIHMIEKKAAVNGIQIVREIAADTPAFVGDASQFQQVMLNLFNNAMDAIADRHGVSGGRLTIESFKNIEDMLEITITDNGAGIRPENIEKIFSPFFTTKPVGKGTGLGLSVCYGIIEGFGGSMKVRSELDIGTTFIITLPIKDV</sequence>
<dbReference type="PANTHER" id="PTHR43065">
    <property type="entry name" value="SENSOR HISTIDINE KINASE"/>
    <property type="match status" value="1"/>
</dbReference>
<dbReference type="InterPro" id="IPR003594">
    <property type="entry name" value="HATPase_dom"/>
</dbReference>
<dbReference type="EMBL" id="FWEV01000027">
    <property type="protein sequence ID" value="SLM28024.1"/>
    <property type="molecule type" value="Genomic_DNA"/>
</dbReference>
<dbReference type="SUPFAM" id="SSF55874">
    <property type="entry name" value="ATPase domain of HSP90 chaperone/DNA topoisomerase II/histidine kinase"/>
    <property type="match status" value="1"/>
</dbReference>
<dbReference type="RefSeq" id="WP_080804396.1">
    <property type="nucleotide sequence ID" value="NZ_LT828546.1"/>
</dbReference>
<dbReference type="SMART" id="SM00387">
    <property type="entry name" value="HATPase_c"/>
    <property type="match status" value="1"/>
</dbReference>
<evidence type="ECO:0000313" key="12">
    <source>
        <dbReference type="Proteomes" id="UP000191931"/>
    </source>
</evidence>
<evidence type="ECO:0000256" key="4">
    <source>
        <dbReference type="ARBA" id="ARBA00022679"/>
    </source>
</evidence>
<keyword evidence="4" id="KW-0808">Transferase</keyword>
<dbReference type="InterPro" id="IPR005467">
    <property type="entry name" value="His_kinase_dom"/>
</dbReference>
<feature type="domain" description="Histidine kinase" evidence="10">
    <location>
        <begin position="357"/>
        <end position="632"/>
    </location>
</feature>
<evidence type="ECO:0000256" key="6">
    <source>
        <dbReference type="ARBA" id="ARBA00022777"/>
    </source>
</evidence>
<dbReference type="Proteomes" id="UP000191931">
    <property type="component" value="Unassembled WGS sequence"/>
</dbReference>
<evidence type="ECO:0000256" key="7">
    <source>
        <dbReference type="ARBA" id="ARBA00022840"/>
    </source>
</evidence>
<dbReference type="GO" id="GO:0000155">
    <property type="term" value="F:phosphorelay sensor kinase activity"/>
    <property type="evidence" value="ECO:0007669"/>
    <property type="project" value="InterPro"/>
</dbReference>
<feature type="transmembrane region" description="Helical" evidence="9">
    <location>
        <begin position="20"/>
        <end position="42"/>
    </location>
</feature>
<dbReference type="PRINTS" id="PR00344">
    <property type="entry name" value="BCTRLSENSOR"/>
</dbReference>
<proteinExistence type="predicted"/>
<dbReference type="STRING" id="1246637.MTBBW1_1220024"/>
<dbReference type="InterPro" id="IPR004358">
    <property type="entry name" value="Sig_transdc_His_kin-like_C"/>
</dbReference>
<evidence type="ECO:0000313" key="11">
    <source>
        <dbReference type="EMBL" id="SLM28024.1"/>
    </source>
</evidence>
<evidence type="ECO:0000259" key="10">
    <source>
        <dbReference type="PROSITE" id="PS50109"/>
    </source>
</evidence>
<reference evidence="11 12" key="1">
    <citation type="submission" date="2017-03" db="EMBL/GenBank/DDBJ databases">
        <authorList>
            <person name="Afonso C.L."/>
            <person name="Miller P.J."/>
            <person name="Scott M.A."/>
            <person name="Spackman E."/>
            <person name="Goraichik I."/>
            <person name="Dimitrov K.M."/>
            <person name="Suarez D.L."/>
            <person name="Swayne D.E."/>
        </authorList>
    </citation>
    <scope>NUCLEOTIDE SEQUENCE [LARGE SCALE GENOMIC DNA]</scope>
    <source>
        <strain evidence="11">PRJEB14757</strain>
    </source>
</reference>
<dbReference type="EC" id="2.7.13.3" evidence="2"/>